<dbReference type="SUPFAM" id="SSF53474">
    <property type="entry name" value="alpha/beta-Hydrolases"/>
    <property type="match status" value="1"/>
</dbReference>
<proteinExistence type="inferred from homology"/>
<dbReference type="Pfam" id="PF02230">
    <property type="entry name" value="Abhydrolase_2"/>
    <property type="match status" value="1"/>
</dbReference>
<evidence type="ECO:0000256" key="3">
    <source>
        <dbReference type="ARBA" id="ARBA00022801"/>
    </source>
</evidence>
<evidence type="ECO:0000313" key="5">
    <source>
        <dbReference type="EMBL" id="RMX45929.1"/>
    </source>
</evidence>
<reference evidence="5 6" key="1">
    <citation type="journal article" date="2018" name="Sci. Rep.">
        <title>Comparative analysis of the Pocillopora damicornis genome highlights role of immune system in coral evolution.</title>
        <authorList>
            <person name="Cunning R."/>
            <person name="Bay R.A."/>
            <person name="Gillette P."/>
            <person name="Baker A.C."/>
            <person name="Traylor-Knowles N."/>
        </authorList>
    </citation>
    <scope>NUCLEOTIDE SEQUENCE [LARGE SCALE GENOMIC DNA]</scope>
    <source>
        <strain evidence="5">RSMAS</strain>
        <tissue evidence="5">Whole animal</tissue>
    </source>
</reference>
<gene>
    <name evidence="5" type="ORF">pdam_00011046</name>
</gene>
<feature type="domain" description="Phospholipase/carboxylesterase/thioesterase" evidence="4">
    <location>
        <begin position="4"/>
        <end position="48"/>
    </location>
</feature>
<dbReference type="Gene3D" id="3.40.50.1820">
    <property type="entry name" value="alpha/beta hydrolase"/>
    <property type="match status" value="1"/>
</dbReference>
<dbReference type="PANTHER" id="PTHR10655:SF17">
    <property type="entry name" value="LYSOPHOSPHOLIPASE-LIKE PROTEIN 1"/>
    <property type="match status" value="1"/>
</dbReference>
<dbReference type="EMBL" id="RCHS01002741">
    <property type="protein sequence ID" value="RMX45929.1"/>
    <property type="molecule type" value="Genomic_DNA"/>
</dbReference>
<dbReference type="PANTHER" id="PTHR10655">
    <property type="entry name" value="LYSOPHOSPHOLIPASE-RELATED"/>
    <property type="match status" value="1"/>
</dbReference>
<dbReference type="GO" id="GO:0005737">
    <property type="term" value="C:cytoplasm"/>
    <property type="evidence" value="ECO:0007669"/>
    <property type="project" value="TreeGrafter"/>
</dbReference>
<evidence type="ECO:0000256" key="2">
    <source>
        <dbReference type="ARBA" id="ARBA00012423"/>
    </source>
</evidence>
<keyword evidence="6" id="KW-1185">Reference proteome</keyword>
<dbReference type="GO" id="GO:0008474">
    <property type="term" value="F:palmitoyl-(protein) hydrolase activity"/>
    <property type="evidence" value="ECO:0007669"/>
    <property type="project" value="UniProtKB-EC"/>
</dbReference>
<dbReference type="AlphaFoldDB" id="A0A3M6TXE3"/>
<dbReference type="InterPro" id="IPR050565">
    <property type="entry name" value="LYPA1-2/EST-like"/>
</dbReference>
<evidence type="ECO:0000313" key="6">
    <source>
        <dbReference type="Proteomes" id="UP000275408"/>
    </source>
</evidence>
<protein>
    <recommendedName>
        <fullName evidence="2">palmitoyl-protein hydrolase</fullName>
        <ecNumber evidence="2">3.1.2.22</ecNumber>
    </recommendedName>
</protein>
<dbReference type="GO" id="GO:0052689">
    <property type="term" value="F:carboxylic ester hydrolase activity"/>
    <property type="evidence" value="ECO:0007669"/>
    <property type="project" value="TreeGrafter"/>
</dbReference>
<keyword evidence="3" id="KW-0378">Hydrolase</keyword>
<evidence type="ECO:0000259" key="4">
    <source>
        <dbReference type="Pfam" id="PF02230"/>
    </source>
</evidence>
<comment type="caution">
    <text evidence="5">The sequence shown here is derived from an EMBL/GenBank/DDBJ whole genome shotgun (WGS) entry which is preliminary data.</text>
</comment>
<dbReference type="Proteomes" id="UP000275408">
    <property type="component" value="Unassembled WGS sequence"/>
</dbReference>
<dbReference type="InterPro" id="IPR003140">
    <property type="entry name" value="PLipase/COase/thioEstase"/>
</dbReference>
<evidence type="ECO:0000256" key="1">
    <source>
        <dbReference type="ARBA" id="ARBA00006499"/>
    </source>
</evidence>
<dbReference type="STRING" id="46731.A0A3M6TXE3"/>
<name>A0A3M6TXE3_POCDA</name>
<sequence>MERMDSIDHSCSLICNLIDQEKSRGIPMDRIVIGGFGMGGNLAMHIGFRKEREVNKDKKFPALFMWNGRREKNWLRWAAHTAECFMDLKIQTDFQVNYAMQGHEIISDEIIYLRKWVERIVPNLDRNVNDQ</sequence>
<dbReference type="OrthoDB" id="2418081at2759"/>
<dbReference type="EC" id="3.1.2.22" evidence="2"/>
<organism evidence="5 6">
    <name type="scientific">Pocillopora damicornis</name>
    <name type="common">Cauliflower coral</name>
    <name type="synonym">Millepora damicornis</name>
    <dbReference type="NCBI Taxonomy" id="46731"/>
    <lineage>
        <taxon>Eukaryota</taxon>
        <taxon>Metazoa</taxon>
        <taxon>Cnidaria</taxon>
        <taxon>Anthozoa</taxon>
        <taxon>Hexacorallia</taxon>
        <taxon>Scleractinia</taxon>
        <taxon>Astrocoeniina</taxon>
        <taxon>Pocilloporidae</taxon>
        <taxon>Pocillopora</taxon>
    </lineage>
</organism>
<comment type="similarity">
    <text evidence="1">Belongs to the AB hydrolase superfamily. AB hydrolase 2 family.</text>
</comment>
<dbReference type="InterPro" id="IPR029058">
    <property type="entry name" value="AB_hydrolase_fold"/>
</dbReference>
<accession>A0A3M6TXE3</accession>